<gene>
    <name evidence="2" type="ORF">CALFYP1_02804</name>
</gene>
<name>A0A6N2U1Q4_CITAM</name>
<accession>A0A6N2U1Q4</accession>
<feature type="compositionally biased region" description="Low complexity" evidence="1">
    <location>
        <begin position="101"/>
        <end position="119"/>
    </location>
</feature>
<proteinExistence type="predicted"/>
<evidence type="ECO:0000313" key="2">
    <source>
        <dbReference type="EMBL" id="VYT11279.1"/>
    </source>
</evidence>
<dbReference type="EMBL" id="CACRTI010000004">
    <property type="protein sequence ID" value="VYT11279.1"/>
    <property type="molecule type" value="Genomic_DNA"/>
</dbReference>
<dbReference type="RefSeq" id="WP_156595118.1">
    <property type="nucleotide sequence ID" value="NZ_CACRTI010000004.1"/>
</dbReference>
<evidence type="ECO:0008006" key="3">
    <source>
        <dbReference type="Google" id="ProtNLM"/>
    </source>
</evidence>
<dbReference type="AlphaFoldDB" id="A0A6N2U1Q4"/>
<evidence type="ECO:0000256" key="1">
    <source>
        <dbReference type="SAM" id="MobiDB-lite"/>
    </source>
</evidence>
<reference evidence="2" key="1">
    <citation type="submission" date="2019-11" db="EMBL/GenBank/DDBJ databases">
        <authorList>
            <person name="Feng L."/>
        </authorList>
    </citation>
    <scope>NUCLEOTIDE SEQUENCE</scope>
    <source>
        <strain evidence="2">CAmalonaticusLFYP1</strain>
    </source>
</reference>
<sequence>MPVIEIQRVPGLPKDRDVVKAGTVFSEWLEQESFHRDIRIRVNGTELGPDDELAFPLQEHDKVIIFDQPKGGGGLIGTILNPLEHFNPIKFTQKILSGLMPKPNTSASSSNSKTSPNNSLKGQTNTARNGEAKPDNFGQVRAFPDLVQESMFEYVLGGQDNSGIKYVTEMMNFGIGVYDISSVRFSETNLGSMAGATYTIYQPGQVIPSVTEGYQFDDVDGQEMPGPNENDAVPVESASANTVISGTYAGGEIAIKIVKQSDFDYFTGLILPHPVTFTINVTYPIPDGTKTEDVTITANLSEFAETNNGAVVNPVYYYTFTFNELSGTTVPVENATINTTKFILNDNGALVVGPFISPIRSSQIWAHIQAGFVGGQTANFEMTLWQVDDENGQIPGTSQTIAYQIKAGSKGVSRTYYRTFKVVPTAGYGRYAVSVRRVNNSSNNNKLQLEEIHAVNIRSNVVHPDDTTVMIRVRATENATGSRDRKYNALITRHVISYNMTTRQVDYTIRPSRKFADIALHNWLMVGGQSESSIDIYGLYQIQAEIDAIDPRLGYFDYTFDDEDVSLGSRMETICDAASVTVYDDNGVLSFTRDSKKTSAATIFNRSNTKADRYSLSYDMTLPGGYDGVEVQFRNPDTNKQDFVRYRIVGNSIVEGMPTKAKKFEMLYIRNRYQANERALRECKRLIYSRMTMAITAMADGEWVNVGDMVQVPDTYDTNQQAGYIVSRSGNDFETSERINFSGSMYVQITDSSGATTARFPASPRSDTQFGFTAAVPVIPLNLYDGFDVQSPSRYVIATSEELDAGQWTITAKQPDGQGGTAITLAEYSDLIYS</sequence>
<organism evidence="2">
    <name type="scientific">Citrobacter amalonaticus</name>
    <dbReference type="NCBI Taxonomy" id="35703"/>
    <lineage>
        <taxon>Bacteria</taxon>
        <taxon>Pseudomonadati</taxon>
        <taxon>Pseudomonadota</taxon>
        <taxon>Gammaproteobacteria</taxon>
        <taxon>Enterobacterales</taxon>
        <taxon>Enterobacteriaceae</taxon>
        <taxon>Citrobacter</taxon>
    </lineage>
</organism>
<feature type="region of interest" description="Disordered" evidence="1">
    <location>
        <begin position="100"/>
        <end position="137"/>
    </location>
</feature>
<protein>
    <recommendedName>
        <fullName evidence="3">MoaD/ThiS family protein</fullName>
    </recommendedName>
</protein>
<dbReference type="NCBIfam" id="NF040662">
    <property type="entry name" value="attach_TipJ_rel"/>
    <property type="match status" value="1"/>
</dbReference>